<keyword evidence="3 7" id="KW-0133">Cell shape</keyword>
<organism evidence="8 9">
    <name type="scientific">Candidatus Erwinia haradaeae</name>
    <dbReference type="NCBI Taxonomy" id="1922217"/>
    <lineage>
        <taxon>Bacteria</taxon>
        <taxon>Pseudomonadati</taxon>
        <taxon>Pseudomonadota</taxon>
        <taxon>Gammaproteobacteria</taxon>
        <taxon>Enterobacterales</taxon>
        <taxon>Erwiniaceae</taxon>
        <taxon>Erwinia</taxon>
    </lineage>
</organism>
<dbReference type="InterPro" id="IPR033134">
    <property type="entry name" value="Asp/Glu_racemase_AS_2"/>
</dbReference>
<comment type="similarity">
    <text evidence="7">Belongs to the aspartate/glutamate racemases family.</text>
</comment>
<comment type="function">
    <text evidence="7">Provides the (R)-glutamate required for cell wall biosynthesis.</text>
</comment>
<feature type="active site" description="Proton donor/acceptor" evidence="7">
    <location>
        <position position="73"/>
    </location>
</feature>
<feature type="active site" description="Proton donor/acceptor" evidence="7">
    <location>
        <position position="185"/>
    </location>
</feature>
<dbReference type="GO" id="GO:0009252">
    <property type="term" value="P:peptidoglycan biosynthetic process"/>
    <property type="evidence" value="ECO:0007669"/>
    <property type="project" value="UniProtKB-UniRule"/>
</dbReference>
<dbReference type="InterPro" id="IPR004391">
    <property type="entry name" value="Glu_race"/>
</dbReference>
<dbReference type="AlphaFoldDB" id="A0A451DAI7"/>
<sequence length="264" mass="29120">MCSTVLVFDSGVGGLSVYNEICKLLPNLHYLYVFDNIVFPYGEKSAEITTQRVVSIISAVTRLHALALVVIACNSASIVSLPALRARFIFPVVGVVPAIKPATYLTRNGVIGLLATRGTLQRSYTHDLIARFAKPCKITLLGSKELVELAERKLRGHLVSIRIVRAILQPWLNMSQPPDTIILGCTHFPLIRDELTQVLPAGTQFIDSGAAIARRVVSVLGHPLHTEIPVAQNMALCMDLTQQAKELIPILKYYGFRRLEQLKL</sequence>
<dbReference type="PROSITE" id="PS00923">
    <property type="entry name" value="ASP_GLU_RACEMASE_1"/>
    <property type="match status" value="1"/>
</dbReference>
<comment type="catalytic activity">
    <reaction evidence="1 7">
        <text>L-glutamate = D-glutamate</text>
        <dbReference type="Rhea" id="RHEA:12813"/>
        <dbReference type="ChEBI" id="CHEBI:29985"/>
        <dbReference type="ChEBI" id="CHEBI:29986"/>
        <dbReference type="EC" id="5.1.1.3"/>
    </reaction>
</comment>
<dbReference type="GO" id="GO:0008881">
    <property type="term" value="F:glutamate racemase activity"/>
    <property type="evidence" value="ECO:0007669"/>
    <property type="project" value="UniProtKB-UniRule"/>
</dbReference>
<feature type="binding site" evidence="7">
    <location>
        <begin position="41"/>
        <end position="42"/>
    </location>
    <ligand>
        <name>substrate</name>
    </ligand>
</feature>
<reference evidence="8 9" key="1">
    <citation type="submission" date="2019-02" db="EMBL/GenBank/DDBJ databases">
        <authorList>
            <person name="Manzano-Marin A."/>
            <person name="Manzano-Marin A."/>
        </authorList>
    </citation>
    <scope>NUCLEOTIDE SEQUENCE [LARGE SCALE GENOMIC DNA]</scope>
    <source>
        <strain evidence="8 9">ErCikochiana</strain>
    </source>
</reference>
<feature type="binding site" evidence="7">
    <location>
        <begin position="9"/>
        <end position="10"/>
    </location>
    <ligand>
        <name>substrate</name>
    </ligand>
</feature>
<dbReference type="EC" id="5.1.1.3" evidence="2 7"/>
<evidence type="ECO:0000256" key="1">
    <source>
        <dbReference type="ARBA" id="ARBA00001602"/>
    </source>
</evidence>
<proteinExistence type="inferred from homology"/>
<keyword evidence="5 7" id="KW-0413">Isomerase</keyword>
<name>A0A451DAI7_9GAMM</name>
<dbReference type="InterPro" id="IPR001920">
    <property type="entry name" value="Asp/Glu_race"/>
</dbReference>
<gene>
    <name evidence="7 8" type="primary">murI</name>
    <name evidence="8" type="ORF">ERCIKOCA2762_594</name>
</gene>
<dbReference type="SUPFAM" id="SSF53681">
    <property type="entry name" value="Aspartate/glutamate racemase"/>
    <property type="match status" value="2"/>
</dbReference>
<dbReference type="Pfam" id="PF01177">
    <property type="entry name" value="Asp_Glu_race"/>
    <property type="match status" value="1"/>
</dbReference>
<dbReference type="InterPro" id="IPR018187">
    <property type="entry name" value="Asp/Glu_racemase_AS_1"/>
</dbReference>
<accession>A0A451DAI7</accession>
<comment type="pathway">
    <text evidence="7">Cell wall biogenesis; peptidoglycan biosynthesis.</text>
</comment>
<evidence type="ECO:0000256" key="7">
    <source>
        <dbReference type="HAMAP-Rule" id="MF_00258"/>
    </source>
</evidence>
<dbReference type="PANTHER" id="PTHR21198">
    <property type="entry name" value="GLUTAMATE RACEMASE"/>
    <property type="match status" value="1"/>
</dbReference>
<evidence type="ECO:0000256" key="5">
    <source>
        <dbReference type="ARBA" id="ARBA00023235"/>
    </source>
</evidence>
<dbReference type="OrthoDB" id="9801055at2"/>
<evidence type="ECO:0000256" key="4">
    <source>
        <dbReference type="ARBA" id="ARBA00022984"/>
    </source>
</evidence>
<dbReference type="Gene3D" id="3.40.50.1860">
    <property type="match status" value="2"/>
</dbReference>
<dbReference type="PANTHER" id="PTHR21198:SF2">
    <property type="entry name" value="GLUTAMATE RACEMASE"/>
    <property type="match status" value="1"/>
</dbReference>
<evidence type="ECO:0000313" key="9">
    <source>
        <dbReference type="Proteomes" id="UP000294368"/>
    </source>
</evidence>
<dbReference type="PROSITE" id="PS00924">
    <property type="entry name" value="ASP_GLU_RACEMASE_2"/>
    <property type="match status" value="1"/>
</dbReference>
<keyword evidence="4 7" id="KW-0573">Peptidoglycan synthesis</keyword>
<dbReference type="UniPathway" id="UPA00219"/>
<protein>
    <recommendedName>
        <fullName evidence="2 7">Glutamate racemase</fullName>
        <ecNumber evidence="2 7">5.1.1.3</ecNumber>
    </recommendedName>
</protein>
<dbReference type="FunFam" id="3.40.50.1860:FF:000001">
    <property type="entry name" value="Glutamate racemase"/>
    <property type="match status" value="1"/>
</dbReference>
<dbReference type="EMBL" id="LR217715">
    <property type="protein sequence ID" value="VFP83342.1"/>
    <property type="molecule type" value="Genomic_DNA"/>
</dbReference>
<evidence type="ECO:0000313" key="8">
    <source>
        <dbReference type="EMBL" id="VFP83342.1"/>
    </source>
</evidence>
<dbReference type="NCBIfam" id="NF002034">
    <property type="entry name" value="PRK00865.1-1"/>
    <property type="match status" value="1"/>
</dbReference>
<keyword evidence="6 7" id="KW-0961">Cell wall biogenesis/degradation</keyword>
<evidence type="ECO:0000256" key="2">
    <source>
        <dbReference type="ARBA" id="ARBA00013090"/>
    </source>
</evidence>
<dbReference type="GO" id="GO:0008360">
    <property type="term" value="P:regulation of cell shape"/>
    <property type="evidence" value="ECO:0007669"/>
    <property type="project" value="UniProtKB-KW"/>
</dbReference>
<feature type="binding site" evidence="7">
    <location>
        <begin position="74"/>
        <end position="75"/>
    </location>
    <ligand>
        <name>substrate</name>
    </ligand>
</feature>
<dbReference type="RefSeq" id="WP_157988681.1">
    <property type="nucleotide sequence ID" value="NZ_LR217715.1"/>
</dbReference>
<dbReference type="NCBIfam" id="TIGR00067">
    <property type="entry name" value="glut_race"/>
    <property type="match status" value="1"/>
</dbReference>
<dbReference type="Proteomes" id="UP000294368">
    <property type="component" value="Chromosome"/>
</dbReference>
<evidence type="ECO:0000256" key="3">
    <source>
        <dbReference type="ARBA" id="ARBA00022960"/>
    </source>
</evidence>
<dbReference type="GO" id="GO:0071555">
    <property type="term" value="P:cell wall organization"/>
    <property type="evidence" value="ECO:0007669"/>
    <property type="project" value="UniProtKB-KW"/>
</dbReference>
<dbReference type="InterPro" id="IPR015942">
    <property type="entry name" value="Asp/Glu/hydantoin_racemase"/>
</dbReference>
<evidence type="ECO:0000256" key="6">
    <source>
        <dbReference type="ARBA" id="ARBA00023316"/>
    </source>
</evidence>
<dbReference type="HAMAP" id="MF_00258">
    <property type="entry name" value="Glu_racemase"/>
    <property type="match status" value="1"/>
</dbReference>
<feature type="binding site" evidence="7">
    <location>
        <begin position="186"/>
        <end position="187"/>
    </location>
    <ligand>
        <name>substrate</name>
    </ligand>
</feature>